<dbReference type="Proteomes" id="UP001472677">
    <property type="component" value="Unassembled WGS sequence"/>
</dbReference>
<comment type="caution">
    <text evidence="1">The sequence shown here is derived from an EMBL/GenBank/DDBJ whole genome shotgun (WGS) entry which is preliminary data.</text>
</comment>
<evidence type="ECO:0000313" key="2">
    <source>
        <dbReference type="Proteomes" id="UP001472677"/>
    </source>
</evidence>
<protein>
    <submittedName>
        <fullName evidence="1">Uncharacterized protein</fullName>
    </submittedName>
</protein>
<name>A0ABR2AUL8_9ROSI</name>
<dbReference type="EMBL" id="JBBPBM010000313">
    <property type="protein sequence ID" value="KAK8497347.1"/>
    <property type="molecule type" value="Genomic_DNA"/>
</dbReference>
<sequence length="152" mass="16262">MRRRLTVASRTDNKVRGVPSSSRGISKRNDGRSEAGATSGDRSEQVPVVTVSNTIVQGLGCIEVSEIGDHGQNITRKASLEVGDRVSDVVAYDKVLVTPTSLMSGKHTRNRVIEEGLKRVLKDNNGKSTYGPIRKARTKGATRNTTSAAGVT</sequence>
<proteinExistence type="predicted"/>
<keyword evidence="2" id="KW-1185">Reference proteome</keyword>
<evidence type="ECO:0000313" key="1">
    <source>
        <dbReference type="EMBL" id="KAK8497347.1"/>
    </source>
</evidence>
<reference evidence="1 2" key="1">
    <citation type="journal article" date="2024" name="G3 (Bethesda)">
        <title>Genome assembly of Hibiscus sabdariffa L. provides insights into metabolisms of medicinal natural products.</title>
        <authorList>
            <person name="Kim T."/>
        </authorList>
    </citation>
    <scope>NUCLEOTIDE SEQUENCE [LARGE SCALE GENOMIC DNA]</scope>
    <source>
        <strain evidence="1">TK-2024</strain>
        <tissue evidence="1">Old leaves</tissue>
    </source>
</reference>
<accession>A0ABR2AUL8</accession>
<organism evidence="1 2">
    <name type="scientific">Hibiscus sabdariffa</name>
    <name type="common">roselle</name>
    <dbReference type="NCBI Taxonomy" id="183260"/>
    <lineage>
        <taxon>Eukaryota</taxon>
        <taxon>Viridiplantae</taxon>
        <taxon>Streptophyta</taxon>
        <taxon>Embryophyta</taxon>
        <taxon>Tracheophyta</taxon>
        <taxon>Spermatophyta</taxon>
        <taxon>Magnoliopsida</taxon>
        <taxon>eudicotyledons</taxon>
        <taxon>Gunneridae</taxon>
        <taxon>Pentapetalae</taxon>
        <taxon>rosids</taxon>
        <taxon>malvids</taxon>
        <taxon>Malvales</taxon>
        <taxon>Malvaceae</taxon>
        <taxon>Malvoideae</taxon>
        <taxon>Hibiscus</taxon>
    </lineage>
</organism>
<gene>
    <name evidence="1" type="ORF">V6N12_019364</name>
</gene>